<evidence type="ECO:0000313" key="2">
    <source>
        <dbReference type="EMBL" id="QFU82698.1"/>
    </source>
</evidence>
<dbReference type="RefSeq" id="WP_152940946.1">
    <property type="nucleotide sequence ID" value="NZ_CP045488.1"/>
</dbReference>
<sequence length="78" mass="9285">MTIRDIDQRRDRDDHLRRLQWIGGARLRLGDRQPEFGHEERRAEGRTHHRYESGCWDRPQPPVTGSPRETARIDSRGL</sequence>
<dbReference type="GeneID" id="42301231"/>
<gene>
    <name evidence="2" type="ORF">GCU68_09260</name>
</gene>
<dbReference type="EMBL" id="CP045488">
    <property type="protein sequence ID" value="QFU82698.1"/>
    <property type="molecule type" value="Genomic_DNA"/>
</dbReference>
<feature type="region of interest" description="Disordered" evidence="1">
    <location>
        <begin position="31"/>
        <end position="78"/>
    </location>
</feature>
<organism evidence="2 3">
    <name type="scientific">Natronorubrum aibiense</name>
    <dbReference type="NCBI Taxonomy" id="348826"/>
    <lineage>
        <taxon>Archaea</taxon>
        <taxon>Methanobacteriati</taxon>
        <taxon>Methanobacteriota</taxon>
        <taxon>Stenosarchaea group</taxon>
        <taxon>Halobacteria</taxon>
        <taxon>Halobacteriales</taxon>
        <taxon>Natrialbaceae</taxon>
        <taxon>Natronorubrum</taxon>
    </lineage>
</organism>
<proteinExistence type="predicted"/>
<dbReference type="Proteomes" id="UP000326170">
    <property type="component" value="Chromosome"/>
</dbReference>
<dbReference type="AlphaFoldDB" id="A0A5P9P3I5"/>
<evidence type="ECO:0000256" key="1">
    <source>
        <dbReference type="SAM" id="MobiDB-lite"/>
    </source>
</evidence>
<name>A0A5P9P3I5_9EURY</name>
<feature type="compositionally biased region" description="Basic and acidic residues" evidence="1">
    <location>
        <begin position="69"/>
        <end position="78"/>
    </location>
</feature>
<keyword evidence="3" id="KW-1185">Reference proteome</keyword>
<protein>
    <submittedName>
        <fullName evidence="2">Uncharacterized protein</fullName>
    </submittedName>
</protein>
<reference evidence="2 3" key="1">
    <citation type="journal article" date="2007" name="Int. J. Syst. Evol. Microbiol.">
        <title>Natronorubrum sulfidifaciens sp. nov., an extremely haloalkaliphilic archaeon isolated from Aiding salt lake in Xin-Jiang, China.</title>
        <authorList>
            <person name="Cui H.L."/>
            <person name="Tohty D."/>
            <person name="Liu H.C."/>
            <person name="Liu S.J."/>
            <person name="Oren A."/>
            <person name="Zhou P.J."/>
        </authorList>
    </citation>
    <scope>NUCLEOTIDE SEQUENCE [LARGE SCALE GENOMIC DNA]</scope>
    <source>
        <strain evidence="2 3">7-3</strain>
    </source>
</reference>
<accession>A0A5P9P3I5</accession>
<feature type="compositionally biased region" description="Basic and acidic residues" evidence="1">
    <location>
        <begin position="31"/>
        <end position="52"/>
    </location>
</feature>
<evidence type="ECO:0000313" key="3">
    <source>
        <dbReference type="Proteomes" id="UP000326170"/>
    </source>
</evidence>
<dbReference type="KEGG" id="nas:GCU68_09260"/>